<evidence type="ECO:0000256" key="5">
    <source>
        <dbReference type="SAM" id="MobiDB-lite"/>
    </source>
</evidence>
<keyword evidence="9" id="KW-1185">Reference proteome</keyword>
<proteinExistence type="predicted"/>
<evidence type="ECO:0000259" key="6">
    <source>
        <dbReference type="Pfam" id="PF24662"/>
    </source>
</evidence>
<feature type="domain" description="DUF7650" evidence="6">
    <location>
        <begin position="286"/>
        <end position="373"/>
    </location>
</feature>
<feature type="compositionally biased region" description="Basic and acidic residues" evidence="5">
    <location>
        <begin position="829"/>
        <end position="853"/>
    </location>
</feature>
<dbReference type="InterPro" id="IPR056067">
    <property type="entry name" value="DUF7650"/>
</dbReference>
<evidence type="ECO:0000313" key="8">
    <source>
        <dbReference type="EMBL" id="KAJ9131424.1"/>
    </source>
</evidence>
<keyword evidence="3" id="KW-0804">Transcription</keyword>
<organism evidence="8 9">
    <name type="scientific">Hevea brasiliensis</name>
    <name type="common">Para rubber tree</name>
    <name type="synonym">Siphonia brasiliensis</name>
    <dbReference type="NCBI Taxonomy" id="3981"/>
    <lineage>
        <taxon>Eukaryota</taxon>
        <taxon>Viridiplantae</taxon>
        <taxon>Streptophyta</taxon>
        <taxon>Embryophyta</taxon>
        <taxon>Tracheophyta</taxon>
        <taxon>Spermatophyta</taxon>
        <taxon>Magnoliopsida</taxon>
        <taxon>eudicotyledons</taxon>
        <taxon>Gunneridae</taxon>
        <taxon>Pentapetalae</taxon>
        <taxon>rosids</taxon>
        <taxon>fabids</taxon>
        <taxon>Malpighiales</taxon>
        <taxon>Euphorbiaceae</taxon>
        <taxon>Crotonoideae</taxon>
        <taxon>Micrandreae</taxon>
        <taxon>Hevea</taxon>
    </lineage>
</organism>
<evidence type="ECO:0008006" key="10">
    <source>
        <dbReference type="Google" id="ProtNLM"/>
    </source>
</evidence>
<dbReference type="Pfam" id="PF25826">
    <property type="entry name" value="DUF7952"/>
    <property type="match status" value="1"/>
</dbReference>
<feature type="compositionally biased region" description="Low complexity" evidence="5">
    <location>
        <begin position="22"/>
        <end position="31"/>
    </location>
</feature>
<feature type="compositionally biased region" description="Polar residues" evidence="5">
    <location>
        <begin position="96"/>
        <end position="119"/>
    </location>
</feature>
<evidence type="ECO:0000313" key="9">
    <source>
        <dbReference type="Proteomes" id="UP001174677"/>
    </source>
</evidence>
<feature type="region of interest" description="Disordered" evidence="5">
    <location>
        <begin position="547"/>
        <end position="596"/>
    </location>
</feature>
<feature type="compositionally biased region" description="Basic and acidic residues" evidence="5">
    <location>
        <begin position="552"/>
        <end position="590"/>
    </location>
</feature>
<dbReference type="PANTHER" id="PTHR13859:SF31">
    <property type="entry name" value="ELM2 DOMAIN-CONTAINING PROTEIN"/>
    <property type="match status" value="1"/>
</dbReference>
<gene>
    <name evidence="8" type="ORF">P3X46_035084</name>
</gene>
<feature type="region of interest" description="Disordered" evidence="5">
    <location>
        <begin position="799"/>
        <end position="853"/>
    </location>
</feature>
<sequence length="853" mass="93392">MNNDGNSIEESSFQQLIPPSSPEISGISGDPQVNPRVGNEYQAEIPPMISESHHFQLSLDPFDSKVTVDGSHSFLIGLPIPITWIHDTTNDRNEGCTMSNPDDSIQGTWSSKSRTTGKNNILEKKGSKQNAEPTDLGLDDGNEPKPVTLGPMEAGEANLSLLQKSNNSDPVPGSLNHPWSDVDVDSFILGLYVFGKNFVQIERFMENKDMGKYCPSTMENFTEGKFSLEDYVSNLKAIAGIKALVDAIGIGKGKEDLTSLAMEPARSNPLLSICPIGKACSSLTSSDIIKLLTGGFRLSKARCNDIFWEAVWPRLLARGWHSEQPNNQGCMGSNHPIVFLIPGVKKFSKRKLVKGNHYFDSVSDVLSKVASEPKLIELETEEARGSSCNEENRWVAGVPLGHNDASIRQSFRYLKPRVSNYNLNLVKFTVVDSGLVDERKLSRMREMRYTPDDLNVKSLLTKLSSSIEMMFSEKSLNDNETEAVDMSLDGGKNVSNVKCCEKGFDGWGSNHAKFTIVDTSLIHAGKSSKVRELRYSPVDIIVTSEITKSSRKKESDSSEDSLDGHVRDATKMLSREEKNGKKCSHNKDVIDSSGSEQKALNREIRNKFVESLQELSHVIENFSVSLGSKQEGSYFALKSPEGGSNTFQVNPPQKLSSNISLAEGSLEENTGGLVGATCFGAETSHGENVKLQTPSLIDLNLPQFSLDCENDEPALMNVESSPGANADHQCFLSNSDKTDPGALSASVDDGPAIKQPSLNPRRQSTRNRPLTTRALEALECGFLSVKRQKTSKVHAQEISFSSSSHRVHSKAKVTPSRGNVGSGIVNAKDGNDSEAFNKKDFVQKTPDRSEEKC</sequence>
<dbReference type="Pfam" id="PF24662">
    <property type="entry name" value="DUF7650"/>
    <property type="match status" value="1"/>
</dbReference>
<feature type="compositionally biased region" description="Polar residues" evidence="5">
    <location>
        <begin position="1"/>
        <end position="15"/>
    </location>
</feature>
<feature type="compositionally biased region" description="Polar residues" evidence="5">
    <location>
        <begin position="756"/>
        <end position="769"/>
    </location>
</feature>
<evidence type="ECO:0000256" key="2">
    <source>
        <dbReference type="ARBA" id="ARBA00023015"/>
    </source>
</evidence>
<accession>A0ABQ9KCL8</accession>
<dbReference type="Proteomes" id="UP001174677">
    <property type="component" value="Unassembled WGS sequence"/>
</dbReference>
<evidence type="ECO:0000256" key="1">
    <source>
        <dbReference type="ARBA" id="ARBA00004123"/>
    </source>
</evidence>
<keyword evidence="4" id="KW-0539">Nucleus</keyword>
<dbReference type="EMBL" id="JARPOI010000025">
    <property type="protein sequence ID" value="KAJ9131424.1"/>
    <property type="molecule type" value="Genomic_DNA"/>
</dbReference>
<protein>
    <recommendedName>
        <fullName evidence="10">SANT domain-containing protein</fullName>
    </recommendedName>
</protein>
<comment type="caution">
    <text evidence="8">The sequence shown here is derived from an EMBL/GenBank/DDBJ whole genome shotgun (WGS) entry which is preliminary data.</text>
</comment>
<feature type="region of interest" description="Disordered" evidence="5">
    <location>
        <begin position="720"/>
        <end position="769"/>
    </location>
</feature>
<evidence type="ECO:0000256" key="4">
    <source>
        <dbReference type="ARBA" id="ARBA00023242"/>
    </source>
</evidence>
<feature type="domain" description="DUF7952" evidence="7">
    <location>
        <begin position="179"/>
        <end position="212"/>
    </location>
</feature>
<evidence type="ECO:0000256" key="3">
    <source>
        <dbReference type="ARBA" id="ARBA00023163"/>
    </source>
</evidence>
<dbReference type="InterPro" id="IPR057712">
    <property type="entry name" value="DUF7952"/>
</dbReference>
<feature type="region of interest" description="Disordered" evidence="5">
    <location>
        <begin position="1"/>
        <end position="38"/>
    </location>
</feature>
<evidence type="ECO:0000259" key="7">
    <source>
        <dbReference type="Pfam" id="PF25826"/>
    </source>
</evidence>
<dbReference type="PANTHER" id="PTHR13859">
    <property type="entry name" value="ATROPHIN-RELATED"/>
    <property type="match status" value="1"/>
</dbReference>
<name>A0ABQ9KCL8_HEVBR</name>
<keyword evidence="2" id="KW-0805">Transcription regulation</keyword>
<feature type="region of interest" description="Disordered" evidence="5">
    <location>
        <begin position="94"/>
        <end position="151"/>
    </location>
</feature>
<reference evidence="8 9" key="1">
    <citation type="journal article" date="2023" name="Plant Biotechnol. J.">
        <title>Chromosome-level wild Hevea brasiliensis genome provides new tools for genomic-assisted breeding and valuable loci to elevate rubber yield.</title>
        <authorList>
            <person name="Cheng H."/>
            <person name="Song X."/>
            <person name="Hu Y."/>
            <person name="Wu T."/>
            <person name="Yang Q."/>
            <person name="An Z."/>
            <person name="Feng S."/>
            <person name="Deng Z."/>
            <person name="Wu W."/>
            <person name="Zeng X."/>
            <person name="Tu M."/>
            <person name="Wang X."/>
            <person name="Huang H."/>
        </authorList>
    </citation>
    <scope>NUCLEOTIDE SEQUENCE [LARGE SCALE GENOMIC DNA]</scope>
    <source>
        <strain evidence="8">MT/VB/25A 57/8</strain>
    </source>
</reference>
<comment type="subcellular location">
    <subcellularLocation>
        <location evidence="1">Nucleus</location>
    </subcellularLocation>
</comment>